<keyword evidence="1" id="KW-1133">Transmembrane helix</keyword>
<keyword evidence="1" id="KW-0472">Membrane</keyword>
<evidence type="ECO:0000256" key="1">
    <source>
        <dbReference type="SAM" id="Phobius"/>
    </source>
</evidence>
<reference evidence="2" key="1">
    <citation type="submission" date="2016-10" db="EMBL/GenBank/DDBJ databases">
        <title>Sequence of Gallionella enrichment culture.</title>
        <authorList>
            <person name="Poehlein A."/>
            <person name="Muehling M."/>
            <person name="Daniel R."/>
        </authorList>
    </citation>
    <scope>NUCLEOTIDE SEQUENCE</scope>
</reference>
<proteinExistence type="predicted"/>
<name>A0A1J5SYX1_9ZZZZ</name>
<dbReference type="AlphaFoldDB" id="A0A1J5SYX1"/>
<dbReference type="PANTHER" id="PTHR36443">
    <property type="entry name" value="BSR5223 PROTEIN"/>
    <property type="match status" value="1"/>
</dbReference>
<accession>A0A1J5SYX1</accession>
<organism evidence="2">
    <name type="scientific">mine drainage metagenome</name>
    <dbReference type="NCBI Taxonomy" id="410659"/>
    <lineage>
        <taxon>unclassified sequences</taxon>
        <taxon>metagenomes</taxon>
        <taxon>ecological metagenomes</taxon>
    </lineage>
</organism>
<dbReference type="Pfam" id="PF11146">
    <property type="entry name" value="DUF2905"/>
    <property type="match status" value="1"/>
</dbReference>
<comment type="caution">
    <text evidence="2">The sequence shown here is derived from an EMBL/GenBank/DDBJ whole genome shotgun (WGS) entry which is preliminary data.</text>
</comment>
<keyword evidence="1" id="KW-0812">Transmembrane</keyword>
<evidence type="ECO:0008006" key="3">
    <source>
        <dbReference type="Google" id="ProtNLM"/>
    </source>
</evidence>
<protein>
    <recommendedName>
        <fullName evidence="3">DUF2905 domain-containing protein</fullName>
    </recommendedName>
</protein>
<gene>
    <name evidence="2" type="ORF">GALL_49040</name>
</gene>
<dbReference type="PANTHER" id="PTHR36443:SF1">
    <property type="entry name" value="BSR5223 PROTEIN"/>
    <property type="match status" value="1"/>
</dbReference>
<sequence>MAKWLIIGGIVLILICMAWPWLSRLGLGHLPGDIHIERKGYSFYFPITTSVVVSLVLSLLLWIFRK</sequence>
<dbReference type="InterPro" id="IPR021320">
    <property type="entry name" value="DUF2905"/>
</dbReference>
<dbReference type="EMBL" id="MLJW01000013">
    <property type="protein sequence ID" value="OIR13769.1"/>
    <property type="molecule type" value="Genomic_DNA"/>
</dbReference>
<feature type="transmembrane region" description="Helical" evidence="1">
    <location>
        <begin position="43"/>
        <end position="64"/>
    </location>
</feature>
<feature type="transmembrane region" description="Helical" evidence="1">
    <location>
        <begin position="5"/>
        <end position="23"/>
    </location>
</feature>
<evidence type="ECO:0000313" key="2">
    <source>
        <dbReference type="EMBL" id="OIR13769.1"/>
    </source>
</evidence>